<comment type="caution">
    <text evidence="16">The sequence shown here is derived from an EMBL/GenBank/DDBJ whole genome shotgun (WGS) entry which is preliminary data.</text>
</comment>
<dbReference type="NCBIfam" id="NF004162">
    <property type="entry name" value="PRK05627.1-5"/>
    <property type="match status" value="1"/>
</dbReference>
<keyword evidence="5 14" id="KW-0808">Transferase</keyword>
<evidence type="ECO:0000256" key="12">
    <source>
        <dbReference type="ARBA" id="ARBA00047880"/>
    </source>
</evidence>
<keyword evidence="11" id="KW-0511">Multifunctional enzyme</keyword>
<reference evidence="16 17" key="1">
    <citation type="journal article" date="2021" name="ISME Commun">
        <title>Automated analysis of genomic sequences facilitates high-throughput and comprehensive description of bacteria.</title>
        <authorList>
            <person name="Hitch T.C.A."/>
        </authorList>
    </citation>
    <scope>NUCLEOTIDE SEQUENCE [LARGE SCALE GENOMIC DNA]</scope>
    <source>
        <strain evidence="16 17">Sanger_02</strain>
    </source>
</reference>
<keyword evidence="8 14" id="KW-0418">Kinase</keyword>
<keyword evidence="6 14" id="KW-0548">Nucleotidyltransferase</keyword>
<evidence type="ECO:0000256" key="2">
    <source>
        <dbReference type="ARBA" id="ARBA00005201"/>
    </source>
</evidence>
<keyword evidence="9 14" id="KW-0274">FAD</keyword>
<dbReference type="GO" id="GO:0003919">
    <property type="term" value="F:FMN adenylyltransferase activity"/>
    <property type="evidence" value="ECO:0007669"/>
    <property type="project" value="UniProtKB-EC"/>
</dbReference>
<evidence type="ECO:0000313" key="17">
    <source>
        <dbReference type="Proteomes" id="UP001207605"/>
    </source>
</evidence>
<dbReference type="Proteomes" id="UP001207605">
    <property type="component" value="Unassembled WGS sequence"/>
</dbReference>
<evidence type="ECO:0000256" key="4">
    <source>
        <dbReference type="ARBA" id="ARBA00022643"/>
    </source>
</evidence>
<evidence type="ECO:0000256" key="7">
    <source>
        <dbReference type="ARBA" id="ARBA00022741"/>
    </source>
</evidence>
<comment type="catalytic activity">
    <reaction evidence="12 14">
        <text>riboflavin + ATP = FMN + ADP + H(+)</text>
        <dbReference type="Rhea" id="RHEA:14357"/>
        <dbReference type="ChEBI" id="CHEBI:15378"/>
        <dbReference type="ChEBI" id="CHEBI:30616"/>
        <dbReference type="ChEBI" id="CHEBI:57986"/>
        <dbReference type="ChEBI" id="CHEBI:58210"/>
        <dbReference type="ChEBI" id="CHEBI:456216"/>
        <dbReference type="EC" id="2.7.1.26"/>
    </reaction>
</comment>
<dbReference type="InterPro" id="IPR023465">
    <property type="entry name" value="Riboflavin_kinase_dom_sf"/>
</dbReference>
<dbReference type="EMBL" id="JAOQJV010000001">
    <property type="protein sequence ID" value="MCU6698852.1"/>
    <property type="molecule type" value="Genomic_DNA"/>
</dbReference>
<comment type="pathway">
    <text evidence="1 14">Cofactor biosynthesis; FAD biosynthesis; FAD from FMN: step 1/1.</text>
</comment>
<comment type="similarity">
    <text evidence="14">Belongs to the ribF family.</text>
</comment>
<dbReference type="CDD" id="cd02064">
    <property type="entry name" value="FAD_synthetase_N"/>
    <property type="match status" value="1"/>
</dbReference>
<dbReference type="SUPFAM" id="SSF82114">
    <property type="entry name" value="Riboflavin kinase-like"/>
    <property type="match status" value="1"/>
</dbReference>
<evidence type="ECO:0000256" key="8">
    <source>
        <dbReference type="ARBA" id="ARBA00022777"/>
    </source>
</evidence>
<dbReference type="NCBIfam" id="TIGR00083">
    <property type="entry name" value="ribF"/>
    <property type="match status" value="1"/>
</dbReference>
<dbReference type="Pfam" id="PF06574">
    <property type="entry name" value="FAD_syn"/>
    <property type="match status" value="1"/>
</dbReference>
<evidence type="ECO:0000256" key="13">
    <source>
        <dbReference type="ARBA" id="ARBA00049494"/>
    </source>
</evidence>
<dbReference type="EC" id="2.7.7.2" evidence="14"/>
<evidence type="ECO:0000313" key="16">
    <source>
        <dbReference type="EMBL" id="MCU6698852.1"/>
    </source>
</evidence>
<evidence type="ECO:0000256" key="3">
    <source>
        <dbReference type="ARBA" id="ARBA00022630"/>
    </source>
</evidence>
<dbReference type="InterPro" id="IPR002606">
    <property type="entry name" value="Riboflavin_kinase_bac"/>
</dbReference>
<feature type="domain" description="Riboflavin kinase" evidence="15">
    <location>
        <begin position="180"/>
        <end position="305"/>
    </location>
</feature>
<keyword evidence="4 14" id="KW-0288">FMN</keyword>
<organism evidence="16 17">
    <name type="scientific">Dorea ammoniilytica</name>
    <dbReference type="NCBI Taxonomy" id="2981788"/>
    <lineage>
        <taxon>Bacteria</taxon>
        <taxon>Bacillati</taxon>
        <taxon>Bacillota</taxon>
        <taxon>Clostridia</taxon>
        <taxon>Lachnospirales</taxon>
        <taxon>Lachnospiraceae</taxon>
        <taxon>Dorea</taxon>
    </lineage>
</organism>
<evidence type="ECO:0000256" key="9">
    <source>
        <dbReference type="ARBA" id="ARBA00022827"/>
    </source>
</evidence>
<evidence type="ECO:0000259" key="15">
    <source>
        <dbReference type="SMART" id="SM00904"/>
    </source>
</evidence>
<evidence type="ECO:0000256" key="11">
    <source>
        <dbReference type="ARBA" id="ARBA00023268"/>
    </source>
</evidence>
<name>A0ABT2S2Q3_9FIRM</name>
<dbReference type="PANTHER" id="PTHR22749:SF6">
    <property type="entry name" value="RIBOFLAVIN KINASE"/>
    <property type="match status" value="1"/>
</dbReference>
<evidence type="ECO:0000256" key="1">
    <source>
        <dbReference type="ARBA" id="ARBA00004726"/>
    </source>
</evidence>
<dbReference type="InterPro" id="IPR015865">
    <property type="entry name" value="Riboflavin_kinase_bac/euk"/>
</dbReference>
<accession>A0ABT2S2Q3</accession>
<dbReference type="EC" id="2.7.1.26" evidence="14"/>
<dbReference type="SMART" id="SM00904">
    <property type="entry name" value="Flavokinase"/>
    <property type="match status" value="1"/>
</dbReference>
<evidence type="ECO:0000256" key="10">
    <source>
        <dbReference type="ARBA" id="ARBA00022840"/>
    </source>
</evidence>
<dbReference type="PIRSF" id="PIRSF004491">
    <property type="entry name" value="FAD_Synth"/>
    <property type="match status" value="1"/>
</dbReference>
<keyword evidence="3 14" id="KW-0285">Flavoprotein</keyword>
<gene>
    <name evidence="16" type="ORF">OCV65_01160</name>
</gene>
<keyword evidence="17" id="KW-1185">Reference proteome</keyword>
<keyword evidence="7 14" id="KW-0547">Nucleotide-binding</keyword>
<dbReference type="SUPFAM" id="SSF52374">
    <property type="entry name" value="Nucleotidylyl transferase"/>
    <property type="match status" value="1"/>
</dbReference>
<dbReference type="Gene3D" id="2.40.30.30">
    <property type="entry name" value="Riboflavin kinase-like"/>
    <property type="match status" value="1"/>
</dbReference>
<comment type="pathway">
    <text evidence="2 14">Cofactor biosynthesis; FMN biosynthesis; FMN from riboflavin (ATP route): step 1/1.</text>
</comment>
<dbReference type="Gene3D" id="3.40.50.620">
    <property type="entry name" value="HUPs"/>
    <property type="match status" value="1"/>
</dbReference>
<evidence type="ECO:0000256" key="5">
    <source>
        <dbReference type="ARBA" id="ARBA00022679"/>
    </source>
</evidence>
<dbReference type="Pfam" id="PF01687">
    <property type="entry name" value="Flavokinase"/>
    <property type="match status" value="1"/>
</dbReference>
<dbReference type="InterPro" id="IPR023468">
    <property type="entry name" value="Riboflavin_kinase"/>
</dbReference>
<protein>
    <recommendedName>
        <fullName evidence="14">Riboflavin biosynthesis protein</fullName>
    </recommendedName>
    <domain>
        <recommendedName>
            <fullName evidence="14">Riboflavin kinase</fullName>
            <ecNumber evidence="14">2.7.1.26</ecNumber>
        </recommendedName>
        <alternativeName>
            <fullName evidence="14">Flavokinase</fullName>
        </alternativeName>
    </domain>
    <domain>
        <recommendedName>
            <fullName evidence="14">FMN adenylyltransferase</fullName>
            <ecNumber evidence="14">2.7.7.2</ecNumber>
        </recommendedName>
        <alternativeName>
            <fullName evidence="14">FAD pyrophosphorylase</fullName>
        </alternativeName>
        <alternativeName>
            <fullName evidence="14">FAD synthase</fullName>
        </alternativeName>
    </domain>
</protein>
<evidence type="ECO:0000256" key="14">
    <source>
        <dbReference type="PIRNR" id="PIRNR004491"/>
    </source>
</evidence>
<keyword evidence="10 14" id="KW-0067">ATP-binding</keyword>
<dbReference type="PANTHER" id="PTHR22749">
    <property type="entry name" value="RIBOFLAVIN KINASE/FMN ADENYLYLTRANSFERASE"/>
    <property type="match status" value="1"/>
</dbReference>
<dbReference type="InterPro" id="IPR015864">
    <property type="entry name" value="FAD_synthase"/>
</dbReference>
<dbReference type="GO" id="GO:0008531">
    <property type="term" value="F:riboflavin kinase activity"/>
    <property type="evidence" value="ECO:0007669"/>
    <property type="project" value="UniProtKB-EC"/>
</dbReference>
<evidence type="ECO:0000256" key="6">
    <source>
        <dbReference type="ARBA" id="ARBA00022695"/>
    </source>
</evidence>
<dbReference type="InterPro" id="IPR014729">
    <property type="entry name" value="Rossmann-like_a/b/a_fold"/>
</dbReference>
<proteinExistence type="inferred from homology"/>
<sequence>MQYIKGLKDYHDDSQTAVTLGKFDGVHRGHEKLVEKVIEYADTAGVKSVVCAFDMLAFSKKHVDERCILMTKEEREDRLHDRVDYLVDCPFTREFSQVKAEDFIRDVLVDTFHASYVVVGTDFTFGYKKRGDIHMLKEYEKVYGYHLVVIEKERYHDREISSTYIREVLNAGDIPLANTLLGYPYRVIGCVEHGKRLGRTLGFPTLNVAPNPNKLMPPNGVYAVQVKMDGKVYGGIANVGVKPTVTNENRMLVEAFLYNYSGNAYGKEVEIEFCEYHRPEQKFHGVDELKACVDTDILYGKEYFK</sequence>
<dbReference type="RefSeq" id="WP_262580644.1">
    <property type="nucleotide sequence ID" value="NZ_JAOQJV010000001.1"/>
</dbReference>
<comment type="catalytic activity">
    <reaction evidence="13 14">
        <text>FMN + ATP + H(+) = FAD + diphosphate</text>
        <dbReference type="Rhea" id="RHEA:17237"/>
        <dbReference type="ChEBI" id="CHEBI:15378"/>
        <dbReference type="ChEBI" id="CHEBI:30616"/>
        <dbReference type="ChEBI" id="CHEBI:33019"/>
        <dbReference type="ChEBI" id="CHEBI:57692"/>
        <dbReference type="ChEBI" id="CHEBI:58210"/>
        <dbReference type="EC" id="2.7.7.2"/>
    </reaction>
</comment>